<name>A0A9P6ABJ3_9AGAM</name>
<gene>
    <name evidence="1" type="ORF">BS47DRAFT_978821</name>
</gene>
<reference evidence="1" key="1">
    <citation type="journal article" date="2020" name="Nat. Commun.">
        <title>Large-scale genome sequencing of mycorrhizal fungi provides insights into the early evolution of symbiotic traits.</title>
        <authorList>
            <person name="Miyauchi S."/>
            <person name="Kiss E."/>
            <person name="Kuo A."/>
            <person name="Drula E."/>
            <person name="Kohler A."/>
            <person name="Sanchez-Garcia M."/>
            <person name="Morin E."/>
            <person name="Andreopoulos B."/>
            <person name="Barry K.W."/>
            <person name="Bonito G."/>
            <person name="Buee M."/>
            <person name="Carver A."/>
            <person name="Chen C."/>
            <person name="Cichocki N."/>
            <person name="Clum A."/>
            <person name="Culley D."/>
            <person name="Crous P.W."/>
            <person name="Fauchery L."/>
            <person name="Girlanda M."/>
            <person name="Hayes R.D."/>
            <person name="Keri Z."/>
            <person name="LaButti K."/>
            <person name="Lipzen A."/>
            <person name="Lombard V."/>
            <person name="Magnuson J."/>
            <person name="Maillard F."/>
            <person name="Murat C."/>
            <person name="Nolan M."/>
            <person name="Ohm R.A."/>
            <person name="Pangilinan J."/>
            <person name="Pereira M.F."/>
            <person name="Perotto S."/>
            <person name="Peter M."/>
            <person name="Pfister S."/>
            <person name="Riley R."/>
            <person name="Sitrit Y."/>
            <person name="Stielow J.B."/>
            <person name="Szollosi G."/>
            <person name="Zifcakova L."/>
            <person name="Stursova M."/>
            <person name="Spatafora J.W."/>
            <person name="Tedersoo L."/>
            <person name="Vaario L.M."/>
            <person name="Yamada A."/>
            <person name="Yan M."/>
            <person name="Wang P."/>
            <person name="Xu J."/>
            <person name="Bruns T."/>
            <person name="Baldrian P."/>
            <person name="Vilgalys R."/>
            <person name="Dunand C."/>
            <person name="Henrissat B."/>
            <person name="Grigoriev I.V."/>
            <person name="Hibbett D."/>
            <person name="Nagy L.G."/>
            <person name="Martin F.M."/>
        </authorList>
    </citation>
    <scope>NUCLEOTIDE SEQUENCE</scope>
    <source>
        <strain evidence="1">UP504</strain>
    </source>
</reference>
<dbReference type="Proteomes" id="UP000886523">
    <property type="component" value="Unassembled WGS sequence"/>
</dbReference>
<sequence>MVKSWASGARECWNRELDHLASSLQRHSEDSCTDMNRIWKHSPMNPPSMIIVETEFTVSLPLETRRTLLSFLMKEPPECELYSENSYFCAVIHENLISAGNGVNVSDTATKFSMVFCSEDQGKNQKVHYSFPNLLAEEPPHVPLPAPVGSRSHLPSSQKNWQRAVPSFPGGGVPMVPLNRILPRIMGSQPRVVFPQSLVLGMASAQKFPDGQGSDLRWPTTFHGSPSTKRVKLTDSIYFGTVLFE</sequence>
<protein>
    <submittedName>
        <fullName evidence="1">Uncharacterized protein</fullName>
    </submittedName>
</protein>
<evidence type="ECO:0000313" key="2">
    <source>
        <dbReference type="Proteomes" id="UP000886523"/>
    </source>
</evidence>
<organism evidence="1 2">
    <name type="scientific">Hydnum rufescens UP504</name>
    <dbReference type="NCBI Taxonomy" id="1448309"/>
    <lineage>
        <taxon>Eukaryota</taxon>
        <taxon>Fungi</taxon>
        <taxon>Dikarya</taxon>
        <taxon>Basidiomycota</taxon>
        <taxon>Agaricomycotina</taxon>
        <taxon>Agaricomycetes</taxon>
        <taxon>Cantharellales</taxon>
        <taxon>Hydnaceae</taxon>
        <taxon>Hydnum</taxon>
    </lineage>
</organism>
<dbReference type="EMBL" id="MU129572">
    <property type="protein sequence ID" value="KAF9502841.1"/>
    <property type="molecule type" value="Genomic_DNA"/>
</dbReference>
<evidence type="ECO:0000313" key="1">
    <source>
        <dbReference type="EMBL" id="KAF9502841.1"/>
    </source>
</evidence>
<dbReference type="AlphaFoldDB" id="A0A9P6ABJ3"/>
<proteinExistence type="predicted"/>
<comment type="caution">
    <text evidence="1">The sequence shown here is derived from an EMBL/GenBank/DDBJ whole genome shotgun (WGS) entry which is preliminary data.</text>
</comment>
<keyword evidence="2" id="KW-1185">Reference proteome</keyword>
<accession>A0A9P6ABJ3</accession>